<evidence type="ECO:0000313" key="2">
    <source>
        <dbReference type="EMBL" id="RFC53592.1"/>
    </source>
</evidence>
<accession>A0A3E1EVQ0</accession>
<name>A0A3E1EVQ0_9FLAO</name>
<dbReference type="Gene3D" id="3.20.20.140">
    <property type="entry name" value="Metal-dependent hydrolases"/>
    <property type="match status" value="2"/>
</dbReference>
<keyword evidence="2" id="KW-0378">Hydrolase</keyword>
<evidence type="ECO:0000259" key="1">
    <source>
        <dbReference type="Pfam" id="PF01979"/>
    </source>
</evidence>
<sequence length="1028" mass="115141">METVRIFICISLFSLIQLFVHSQTPIPNNGVKESEPSALVLRNATIIVSPEKTINNASIAIKDGKITAVGKLIRFPEGAVIVDMDGKTIVPSFIESYTNVGLPNVKRKEWSPRPQIESSKDGAFYWNEAIHPEVDAARHFKVDPKASKKLQEMGFNIAVTHINDGIARGNGAIVALGEVPEEKAIIKTKGAAFFSLQKGVSRQTYPSSQMGAIALLRQAIYDAQYYAVNKKELQENLSLNALSEQLNHPIIFVVEDKLEVLRANKIAQEFDLDFVIIGAGNEFEQINDFKEWEQPLVLPIDFPEAYDVGDPYISQQIPLSDLKEWELAPSNPYVLQSNKVDIALTSKGHQDAKTFWKHFHNALERGLSREDAIAALTTTPAKIFGISEQAGTLEKGKIASFSVFDADPFVMKNTTLLESWSMGVKHHTKEVADIDIRGKYRFSLPETSYIIDIKGSAEKPTGTAMSFFKSVDPETKLSTIDTLKSKVNITVDYRDAVFYFDVKDNYNEGVVTLHGNYSQKINAFLGQGQLPDGEWVKWSGIQLSSLENDKDEISKNTISVDTSEVGDIWFPNMAYGFDTIPEEEIYVLRNATLWTNEKEGIIEKGTIILKDGKIDFIGTGNFSIPSRAIEIDCSGMHVTSGIIDEHSHIAISKGVNESGQAVSAEVSIADVVRNDDINIYRQLAGGVTVSHLLHGSANPIGGQSAIIKLKWGYSPQEMLVKDMPKFIKFALGENVKQSNWGDYQTIRFPQTRMGVEQVFYDAFLRAETYKKKWKKYNELSPRQKEKGNISAPAIDLELESIWEVKNSERFISCHSYVQSEINMLMNVADSMGFTVNTFTHILEGYKVADKMAKHGAGGSTFSDWWAYKYEVKDAIPFNANIMQEQGVLVAINSDDAEMGRRLNQEAAKSIKYGGMSEEDAWKMITLNPAKMLHLDDRMGSLKEGKDADVVIWTDNPLSINAQVSKTFIDGELLYDAWKSVDEYYRIQEEKARIISKMLTSNKKGEPKKTFVKKKERHWHCDTIGESKH</sequence>
<organism evidence="2 3">
    <name type="scientific">Brumimicrobium aurantiacum</name>
    <dbReference type="NCBI Taxonomy" id="1737063"/>
    <lineage>
        <taxon>Bacteria</taxon>
        <taxon>Pseudomonadati</taxon>
        <taxon>Bacteroidota</taxon>
        <taxon>Flavobacteriia</taxon>
        <taxon>Flavobacteriales</taxon>
        <taxon>Crocinitomicaceae</taxon>
        <taxon>Brumimicrobium</taxon>
    </lineage>
</organism>
<proteinExistence type="predicted"/>
<reference evidence="2 3" key="1">
    <citation type="submission" date="2018-08" db="EMBL/GenBank/DDBJ databases">
        <title>The draft genome squence of Brumimicrobium sp. N62.</title>
        <authorList>
            <person name="Du Z.-J."/>
            <person name="Luo H.-R."/>
        </authorList>
    </citation>
    <scope>NUCLEOTIDE SEQUENCE [LARGE SCALE GENOMIC DNA]</scope>
    <source>
        <strain evidence="2 3">N62</strain>
    </source>
</reference>
<dbReference type="RefSeq" id="WP_116881651.1">
    <property type="nucleotide sequence ID" value="NZ_QURB01000008.1"/>
</dbReference>
<gene>
    <name evidence="2" type="ORF">DXU93_12565</name>
</gene>
<dbReference type="InterPro" id="IPR011059">
    <property type="entry name" value="Metal-dep_hydrolase_composite"/>
</dbReference>
<feature type="domain" description="Amidohydrolase-related" evidence="1">
    <location>
        <begin position="343"/>
        <end position="413"/>
    </location>
</feature>
<dbReference type="SUPFAM" id="SSF51556">
    <property type="entry name" value="Metallo-dependent hydrolases"/>
    <property type="match status" value="1"/>
</dbReference>
<dbReference type="EMBL" id="QURB01000008">
    <property type="protein sequence ID" value="RFC53592.1"/>
    <property type="molecule type" value="Genomic_DNA"/>
</dbReference>
<dbReference type="GO" id="GO:0016810">
    <property type="term" value="F:hydrolase activity, acting on carbon-nitrogen (but not peptide) bonds"/>
    <property type="evidence" value="ECO:0007669"/>
    <property type="project" value="InterPro"/>
</dbReference>
<dbReference type="Proteomes" id="UP000257127">
    <property type="component" value="Unassembled WGS sequence"/>
</dbReference>
<evidence type="ECO:0000313" key="3">
    <source>
        <dbReference type="Proteomes" id="UP000257127"/>
    </source>
</evidence>
<dbReference type="SUPFAM" id="SSF51338">
    <property type="entry name" value="Composite domain of metallo-dependent hydrolases"/>
    <property type="match status" value="2"/>
</dbReference>
<dbReference type="PANTHER" id="PTHR43135:SF3">
    <property type="entry name" value="ALPHA-D-RIBOSE 1-METHYLPHOSPHONATE 5-TRIPHOSPHATE DIPHOSPHATASE"/>
    <property type="match status" value="1"/>
</dbReference>
<dbReference type="OrthoDB" id="9802793at2"/>
<keyword evidence="3" id="KW-1185">Reference proteome</keyword>
<comment type="caution">
    <text evidence="2">The sequence shown here is derived from an EMBL/GenBank/DDBJ whole genome shotgun (WGS) entry which is preliminary data.</text>
</comment>
<dbReference type="Pfam" id="PF01979">
    <property type="entry name" value="Amidohydro_1"/>
    <property type="match status" value="2"/>
</dbReference>
<protein>
    <submittedName>
        <fullName evidence="2">Amidohydrolase</fullName>
    </submittedName>
</protein>
<dbReference type="InterPro" id="IPR006680">
    <property type="entry name" value="Amidohydro-rel"/>
</dbReference>
<dbReference type="Gene3D" id="2.30.40.10">
    <property type="entry name" value="Urease, subunit C, domain 1"/>
    <property type="match status" value="1"/>
</dbReference>
<dbReference type="InterPro" id="IPR032466">
    <property type="entry name" value="Metal_Hydrolase"/>
</dbReference>
<feature type="domain" description="Amidohydrolase-related" evidence="1">
    <location>
        <begin position="881"/>
        <end position="972"/>
    </location>
</feature>
<dbReference type="AlphaFoldDB" id="A0A3E1EVQ0"/>
<dbReference type="PANTHER" id="PTHR43135">
    <property type="entry name" value="ALPHA-D-RIBOSE 1-METHYLPHOSPHONATE 5-TRIPHOSPHATE DIPHOSPHATASE"/>
    <property type="match status" value="1"/>
</dbReference>
<dbReference type="InterPro" id="IPR051781">
    <property type="entry name" value="Metallo-dep_Hydrolase"/>
</dbReference>